<evidence type="ECO:0000313" key="2">
    <source>
        <dbReference type="Proteomes" id="UP000003536"/>
    </source>
</evidence>
<name>G5SAS3_SALET</name>
<organism evidence="1 2">
    <name type="scientific">Salmonella enterica subsp. enterica serovar Wandsworth str. A4-580</name>
    <dbReference type="NCBI Taxonomy" id="913086"/>
    <lineage>
        <taxon>Bacteria</taxon>
        <taxon>Pseudomonadati</taxon>
        <taxon>Pseudomonadota</taxon>
        <taxon>Gammaproteobacteria</taxon>
        <taxon>Enterobacterales</taxon>
        <taxon>Enterobacteriaceae</taxon>
        <taxon>Salmonella</taxon>
    </lineage>
</organism>
<dbReference type="Proteomes" id="UP000003536">
    <property type="component" value="Unassembled WGS sequence"/>
</dbReference>
<gene>
    <name evidence="1" type="ORF">LTSEWAN_2181</name>
</gene>
<accession>G5SAS3</accession>
<reference evidence="1 2" key="1">
    <citation type="journal article" date="2011" name="BMC Genomics">
        <title>Genome sequencing reveals diversification of virulence factor content and possible host adaptation in distinct subpopulations of Salmonella enterica.</title>
        <authorList>
            <person name="den Bakker H.C."/>
            <person name="Moreno Switt A.I."/>
            <person name="Govoni G."/>
            <person name="Cummings C.A."/>
            <person name="Ranieri M.L."/>
            <person name="Degoricija L."/>
            <person name="Hoelzer K."/>
            <person name="Rodriguez-Rivera L.D."/>
            <person name="Brown S."/>
            <person name="Bolchacova E."/>
            <person name="Furtado M.R."/>
            <person name="Wiedmann M."/>
        </authorList>
    </citation>
    <scope>NUCLEOTIDE SEQUENCE [LARGE SCALE GENOMIC DNA]</scope>
    <source>
        <strain evidence="1 2">A4-580</strain>
    </source>
</reference>
<feature type="non-terminal residue" evidence="1">
    <location>
        <position position="47"/>
    </location>
</feature>
<proteinExistence type="predicted"/>
<protein>
    <submittedName>
        <fullName evidence="1">Uncharacterized protein</fullName>
    </submittedName>
</protein>
<sequence>MSWAMFAGKKRMARINAMIPNGTLIRNSHFHDEMDKIAARDARQRQH</sequence>
<evidence type="ECO:0000313" key="1">
    <source>
        <dbReference type="EMBL" id="EHD03774.1"/>
    </source>
</evidence>
<comment type="caution">
    <text evidence="1">The sequence shown here is derived from an EMBL/GenBank/DDBJ whole genome shotgun (WGS) entry which is preliminary data.</text>
</comment>
<dbReference type="AlphaFoldDB" id="G5SAS3"/>
<dbReference type="EMBL" id="AFCX01000729">
    <property type="protein sequence ID" value="EHD03774.1"/>
    <property type="molecule type" value="Genomic_DNA"/>
</dbReference>